<feature type="transmembrane region" description="Helical" evidence="1">
    <location>
        <begin position="35"/>
        <end position="54"/>
    </location>
</feature>
<proteinExistence type="predicted"/>
<name>A0ABY5TPR8_9GAMM</name>
<keyword evidence="1" id="KW-0812">Transmembrane</keyword>
<gene>
    <name evidence="2" type="ORF">NYF23_01800</name>
</gene>
<protein>
    <submittedName>
        <fullName evidence="2">Uncharacterized protein</fullName>
    </submittedName>
</protein>
<keyword evidence="1" id="KW-0472">Membrane</keyword>
<dbReference type="Proteomes" id="UP001059934">
    <property type="component" value="Chromosome"/>
</dbReference>
<evidence type="ECO:0000313" key="2">
    <source>
        <dbReference type="EMBL" id="UVW35355.1"/>
    </source>
</evidence>
<accession>A0ABY5TPR8</accession>
<evidence type="ECO:0000256" key="1">
    <source>
        <dbReference type="SAM" id="Phobius"/>
    </source>
</evidence>
<feature type="transmembrane region" description="Helical" evidence="1">
    <location>
        <begin position="6"/>
        <end position="28"/>
    </location>
</feature>
<keyword evidence="1" id="KW-1133">Transmembrane helix</keyword>
<evidence type="ECO:0000313" key="3">
    <source>
        <dbReference type="Proteomes" id="UP001059934"/>
    </source>
</evidence>
<reference evidence="2" key="1">
    <citation type="submission" date="2022-08" db="EMBL/GenBank/DDBJ databases">
        <title>Catabolic pathway analysis in culturable SAR92 clade bacteria reveals their overlooked roles in DMSP degradation in coastal seas.</title>
        <authorList>
            <person name="He X."/>
            <person name="Zhang X."/>
            <person name="Zhang Y."/>
        </authorList>
    </citation>
    <scope>NUCLEOTIDE SEQUENCE</scope>
    <source>
        <strain evidence="2">H455</strain>
    </source>
</reference>
<organism evidence="2 3">
    <name type="scientific">SAR92 clade bacterium H455</name>
    <dbReference type="NCBI Taxonomy" id="2974818"/>
    <lineage>
        <taxon>Bacteria</taxon>
        <taxon>Pseudomonadati</taxon>
        <taxon>Pseudomonadota</taxon>
        <taxon>Gammaproteobacteria</taxon>
        <taxon>Cellvibrionales</taxon>
        <taxon>Porticoccaceae</taxon>
        <taxon>SAR92 clade</taxon>
    </lineage>
</organism>
<keyword evidence="3" id="KW-1185">Reference proteome</keyword>
<dbReference type="EMBL" id="CP103416">
    <property type="protein sequence ID" value="UVW35355.1"/>
    <property type="molecule type" value="Genomic_DNA"/>
</dbReference>
<sequence>MNGYSFTSLLMITCGALLGVSIGIFAYGSDFWTSTGIGCALAACVAVSEISPMFD</sequence>